<dbReference type="OrthoDB" id="10038436at2759"/>
<comment type="similarity">
    <text evidence="2">Belongs to the CD225/Dispanin family.</text>
</comment>
<dbReference type="InterPro" id="IPR007593">
    <property type="entry name" value="CD225/Dispanin_fam"/>
</dbReference>
<dbReference type="Proteomes" id="UP000596742">
    <property type="component" value="Unassembled WGS sequence"/>
</dbReference>
<sequence length="230" mass="25222">MIQIKLLENLEADKDIERLIKSKSGKTNRKPIPANESQCLVYIMCISDKCPAQSPPPPYASTAPQNQQYEQYPQGYSQPHGYSQLQPSQGYSHGTGYQSVAQGYEQQGYPQTQHYGQQPMYGGQGQNVVVSQPVPSTMIVNIAQTRPSNWIIPAILACLCCFWPTGICAIVAAFNSNSAADSGNMQSAEKSARTARNLTILTVVLGAICVVGVIMLRVVVYSPTQHQYYK</sequence>
<feature type="transmembrane region" description="Helical" evidence="6">
    <location>
        <begin position="150"/>
        <end position="174"/>
    </location>
</feature>
<dbReference type="Pfam" id="PF04505">
    <property type="entry name" value="CD225"/>
    <property type="match status" value="1"/>
</dbReference>
<dbReference type="PANTHER" id="PTHR14948">
    <property type="entry name" value="NG5"/>
    <property type="match status" value="1"/>
</dbReference>
<evidence type="ECO:0000256" key="4">
    <source>
        <dbReference type="ARBA" id="ARBA00022989"/>
    </source>
</evidence>
<evidence type="ECO:0000256" key="3">
    <source>
        <dbReference type="ARBA" id="ARBA00022692"/>
    </source>
</evidence>
<dbReference type="GO" id="GO:0016020">
    <property type="term" value="C:membrane"/>
    <property type="evidence" value="ECO:0007669"/>
    <property type="project" value="UniProtKB-SubCell"/>
</dbReference>
<evidence type="ECO:0000313" key="8">
    <source>
        <dbReference type="Proteomes" id="UP000596742"/>
    </source>
</evidence>
<protein>
    <submittedName>
        <fullName evidence="7">Uncharacterized protein</fullName>
    </submittedName>
</protein>
<evidence type="ECO:0000256" key="5">
    <source>
        <dbReference type="ARBA" id="ARBA00023136"/>
    </source>
</evidence>
<evidence type="ECO:0000256" key="6">
    <source>
        <dbReference type="SAM" id="Phobius"/>
    </source>
</evidence>
<evidence type="ECO:0000256" key="1">
    <source>
        <dbReference type="ARBA" id="ARBA00004370"/>
    </source>
</evidence>
<keyword evidence="4 6" id="KW-1133">Transmembrane helix</keyword>
<dbReference type="AlphaFoldDB" id="A0A8B6BLT1"/>
<accession>A0A8B6BLT1</accession>
<keyword evidence="3 6" id="KW-0812">Transmembrane</keyword>
<comment type="subcellular location">
    <subcellularLocation>
        <location evidence="1">Membrane</location>
    </subcellularLocation>
</comment>
<reference evidence="7" key="1">
    <citation type="submission" date="2018-11" db="EMBL/GenBank/DDBJ databases">
        <authorList>
            <person name="Alioto T."/>
            <person name="Alioto T."/>
        </authorList>
    </citation>
    <scope>NUCLEOTIDE SEQUENCE</scope>
</reference>
<dbReference type="EMBL" id="UYJE01000375">
    <property type="protein sequence ID" value="VDH92736.1"/>
    <property type="molecule type" value="Genomic_DNA"/>
</dbReference>
<dbReference type="InterPro" id="IPR051423">
    <property type="entry name" value="CD225/Dispanin"/>
</dbReference>
<evidence type="ECO:0000313" key="7">
    <source>
        <dbReference type="EMBL" id="VDH92736.1"/>
    </source>
</evidence>
<keyword evidence="8" id="KW-1185">Reference proteome</keyword>
<proteinExistence type="inferred from homology"/>
<name>A0A8B6BLT1_MYTGA</name>
<dbReference type="PANTHER" id="PTHR14948:SF25">
    <property type="entry name" value="DUF4190 DOMAIN-CONTAINING PROTEIN"/>
    <property type="match status" value="1"/>
</dbReference>
<gene>
    <name evidence="7" type="ORF">MGAL_10B063392</name>
</gene>
<organism evidence="7 8">
    <name type="scientific">Mytilus galloprovincialis</name>
    <name type="common">Mediterranean mussel</name>
    <dbReference type="NCBI Taxonomy" id="29158"/>
    <lineage>
        <taxon>Eukaryota</taxon>
        <taxon>Metazoa</taxon>
        <taxon>Spiralia</taxon>
        <taxon>Lophotrochozoa</taxon>
        <taxon>Mollusca</taxon>
        <taxon>Bivalvia</taxon>
        <taxon>Autobranchia</taxon>
        <taxon>Pteriomorphia</taxon>
        <taxon>Mytilida</taxon>
        <taxon>Mytiloidea</taxon>
        <taxon>Mytilidae</taxon>
        <taxon>Mytilinae</taxon>
        <taxon>Mytilus</taxon>
    </lineage>
</organism>
<comment type="caution">
    <text evidence="7">The sequence shown here is derived from an EMBL/GenBank/DDBJ whole genome shotgun (WGS) entry which is preliminary data.</text>
</comment>
<feature type="transmembrane region" description="Helical" evidence="6">
    <location>
        <begin position="195"/>
        <end position="220"/>
    </location>
</feature>
<evidence type="ECO:0000256" key="2">
    <source>
        <dbReference type="ARBA" id="ARBA00006843"/>
    </source>
</evidence>
<keyword evidence="5 6" id="KW-0472">Membrane</keyword>